<evidence type="ECO:0000313" key="7">
    <source>
        <dbReference type="Proteomes" id="UP000239181"/>
    </source>
</evidence>
<feature type="domain" description="Major facilitator superfamily (MFS) profile" evidence="5">
    <location>
        <begin position="209"/>
        <end position="402"/>
    </location>
</feature>
<evidence type="ECO:0000313" key="6">
    <source>
        <dbReference type="EMBL" id="PRD16127.1"/>
    </source>
</evidence>
<name>A0A2S9IEB2_9GAMM</name>
<dbReference type="SUPFAM" id="SSF103473">
    <property type="entry name" value="MFS general substrate transporter"/>
    <property type="match status" value="1"/>
</dbReference>
<keyword evidence="3 4" id="KW-0472">Membrane</keyword>
<dbReference type="OrthoDB" id="9180256at2"/>
<keyword evidence="2 4" id="KW-1133">Transmembrane helix</keyword>
<dbReference type="Gene3D" id="1.20.1250.20">
    <property type="entry name" value="MFS general substrate transporter like domains"/>
    <property type="match status" value="2"/>
</dbReference>
<evidence type="ECO:0000256" key="3">
    <source>
        <dbReference type="ARBA" id="ARBA00023136"/>
    </source>
</evidence>
<dbReference type="GO" id="GO:0022857">
    <property type="term" value="F:transmembrane transporter activity"/>
    <property type="evidence" value="ECO:0007669"/>
    <property type="project" value="InterPro"/>
</dbReference>
<protein>
    <submittedName>
        <fullName evidence="6">MFS transporter</fullName>
    </submittedName>
</protein>
<feature type="transmembrane region" description="Helical" evidence="4">
    <location>
        <begin position="171"/>
        <end position="189"/>
    </location>
</feature>
<evidence type="ECO:0000259" key="5">
    <source>
        <dbReference type="PROSITE" id="PS50850"/>
    </source>
</evidence>
<evidence type="ECO:0000256" key="1">
    <source>
        <dbReference type="ARBA" id="ARBA00022692"/>
    </source>
</evidence>
<feature type="transmembrane region" description="Helical" evidence="4">
    <location>
        <begin position="244"/>
        <end position="267"/>
    </location>
</feature>
<organism evidence="6 7">
    <name type="scientific">Pantoea coffeiphila</name>
    <dbReference type="NCBI Taxonomy" id="1465635"/>
    <lineage>
        <taxon>Bacteria</taxon>
        <taxon>Pseudomonadati</taxon>
        <taxon>Pseudomonadota</taxon>
        <taxon>Gammaproteobacteria</taxon>
        <taxon>Enterobacterales</taxon>
        <taxon>Erwiniaceae</taxon>
        <taxon>Pantoea</taxon>
    </lineage>
</organism>
<proteinExistence type="predicted"/>
<feature type="transmembrane region" description="Helical" evidence="4">
    <location>
        <begin position="79"/>
        <end position="100"/>
    </location>
</feature>
<dbReference type="InterPro" id="IPR036259">
    <property type="entry name" value="MFS_trans_sf"/>
</dbReference>
<sequence>MANPYRELFATPGALGLAVASTIVRLPQAMIGIGIVTMLVQKTGQYWLAGAVAGVYTLANALVGPQISKVVDRRGQSRVLPYVTAYSIGMLMALIVAVYMQAPAPLLFILALLAGAMPSMPAMIRARWLQLFRGRPQLHTAFSLDTVITELVFTIGPPVAIVLSTSVFPEAGPLVALLLLIVGITAFLMQKQTEPKVVEGLGKQTSSTLLIPGVRTIVFALLALGVIAGSVEVAVVAFANMQGWPSAASFVLAAYALGSMIAGLLFGTLKITAPIEKQFLCGGVVMAVTTLFPILSPSVYVLAATLFFAGVSFAPTMVIVMNIGTTILPPSRITEGLTWMTTGISLGVALGSVLAGMVIDLHGARAGFSVAMVAGLVMVLIVLMGLRVLRSSSAVCVEVPGQ</sequence>
<feature type="transmembrane region" description="Helical" evidence="4">
    <location>
        <begin position="336"/>
        <end position="359"/>
    </location>
</feature>
<feature type="transmembrane region" description="Helical" evidence="4">
    <location>
        <begin position="147"/>
        <end position="165"/>
    </location>
</feature>
<reference evidence="6 7" key="1">
    <citation type="submission" date="2017-10" db="EMBL/GenBank/DDBJ databases">
        <title>Draft genome of two endophytic bacteria isolated from 'guarana' Paullinia cupana (Mart.) Ducke.</title>
        <authorList>
            <person name="Siqueira K.A."/>
            <person name="Liotti R.G."/>
            <person name="Mendes T.A."/>
            <person name="Soares M.A."/>
        </authorList>
    </citation>
    <scope>NUCLEOTIDE SEQUENCE [LARGE SCALE GENOMIC DNA]</scope>
    <source>
        <strain evidence="6 7">342</strain>
    </source>
</reference>
<feature type="transmembrane region" description="Helical" evidence="4">
    <location>
        <begin position="209"/>
        <end position="238"/>
    </location>
</feature>
<keyword evidence="1 4" id="KW-0812">Transmembrane</keyword>
<dbReference type="Pfam" id="PF07690">
    <property type="entry name" value="MFS_1"/>
    <property type="match status" value="1"/>
</dbReference>
<gene>
    <name evidence="6" type="ORF">CQW29_08335</name>
</gene>
<dbReference type="Proteomes" id="UP000239181">
    <property type="component" value="Unassembled WGS sequence"/>
</dbReference>
<feature type="transmembrane region" description="Helical" evidence="4">
    <location>
        <begin position="365"/>
        <end position="386"/>
    </location>
</feature>
<evidence type="ECO:0000256" key="2">
    <source>
        <dbReference type="ARBA" id="ARBA00022989"/>
    </source>
</evidence>
<dbReference type="RefSeq" id="WP_105592259.1">
    <property type="nucleotide sequence ID" value="NZ_PDET01000004.1"/>
</dbReference>
<feature type="transmembrane region" description="Helical" evidence="4">
    <location>
        <begin position="106"/>
        <end position="126"/>
    </location>
</feature>
<feature type="transmembrane region" description="Helical" evidence="4">
    <location>
        <begin position="44"/>
        <end position="67"/>
    </location>
</feature>
<accession>A0A2S9IEB2</accession>
<evidence type="ECO:0000256" key="4">
    <source>
        <dbReference type="SAM" id="Phobius"/>
    </source>
</evidence>
<dbReference type="AlphaFoldDB" id="A0A2S9IEB2"/>
<dbReference type="InterPro" id="IPR011701">
    <property type="entry name" value="MFS"/>
</dbReference>
<dbReference type="PANTHER" id="PTHR23542:SF1">
    <property type="entry name" value="MAJOR FACILITATOR SUPERFAMILY (MFS) PROFILE DOMAIN-CONTAINING PROTEIN"/>
    <property type="match status" value="1"/>
</dbReference>
<dbReference type="EMBL" id="PDET01000004">
    <property type="protein sequence ID" value="PRD16127.1"/>
    <property type="molecule type" value="Genomic_DNA"/>
</dbReference>
<dbReference type="PANTHER" id="PTHR23542">
    <property type="match status" value="1"/>
</dbReference>
<dbReference type="PROSITE" id="PS50850">
    <property type="entry name" value="MFS"/>
    <property type="match status" value="1"/>
</dbReference>
<feature type="transmembrane region" description="Helical" evidence="4">
    <location>
        <begin position="279"/>
        <end position="295"/>
    </location>
</feature>
<feature type="transmembrane region" description="Helical" evidence="4">
    <location>
        <begin position="301"/>
        <end position="324"/>
    </location>
</feature>
<keyword evidence="7" id="KW-1185">Reference proteome</keyword>
<dbReference type="InterPro" id="IPR020846">
    <property type="entry name" value="MFS_dom"/>
</dbReference>
<comment type="caution">
    <text evidence="6">The sequence shown here is derived from an EMBL/GenBank/DDBJ whole genome shotgun (WGS) entry which is preliminary data.</text>
</comment>